<sequence>MLKSLKFLLVLIMFSQLLSCTTSAPYEIKSPCVSADIGAGSSLSVSPCIRRPVNSVNIA</sequence>
<dbReference type="EMBL" id="CP157197">
    <property type="protein sequence ID" value="XBG65979.1"/>
    <property type="molecule type" value="Genomic_DNA"/>
</dbReference>
<evidence type="ECO:0000256" key="1">
    <source>
        <dbReference type="SAM" id="SignalP"/>
    </source>
</evidence>
<feature type="chain" id="PRO_5043974961" evidence="1">
    <location>
        <begin position="25"/>
        <end position="59"/>
    </location>
</feature>
<dbReference type="KEGG" id="rof:AAGW17_03140"/>
<dbReference type="InterPro" id="IPR024444">
    <property type="entry name" value="DUF2706"/>
</dbReference>
<gene>
    <name evidence="2" type="ORF">AAGW17_03140</name>
</gene>
<name>A0AAU7BXT5_9RICK</name>
<dbReference type="AlphaFoldDB" id="A0AAU7BXT5"/>
<proteinExistence type="predicted"/>
<organism evidence="2">
    <name type="scientific">Rickettsia oklahomensis</name>
    <dbReference type="NCBI Taxonomy" id="3141789"/>
    <lineage>
        <taxon>Bacteria</taxon>
        <taxon>Pseudomonadati</taxon>
        <taxon>Pseudomonadota</taxon>
        <taxon>Alphaproteobacteria</taxon>
        <taxon>Rickettsiales</taxon>
        <taxon>Rickettsiaceae</taxon>
        <taxon>Rickettsieae</taxon>
        <taxon>Rickettsia</taxon>
        <taxon>belli group</taxon>
    </lineage>
</organism>
<keyword evidence="1" id="KW-0732">Signal</keyword>
<protein>
    <submittedName>
        <fullName evidence="2">DUF2706 domain-containing protein</fullName>
    </submittedName>
</protein>
<accession>A0AAU7BXT5</accession>
<dbReference type="RefSeq" id="WP_347938609.1">
    <property type="nucleotide sequence ID" value="NZ_CP157197.1"/>
</dbReference>
<dbReference type="Pfam" id="PF10913">
    <property type="entry name" value="DUF2706"/>
    <property type="match status" value="1"/>
</dbReference>
<reference evidence="2" key="1">
    <citation type="submission" date="2024-05" db="EMBL/GenBank/DDBJ databases">
        <title>Characterization of a novel Rickettsia species. (Rickettsia oklahomia sp. nov.) from Amblyomma americanum ticks.</title>
        <authorList>
            <person name="Korla P.K."/>
            <person name="Karounos M."/>
            <person name="Wilson J.M."/>
            <person name="Little S.E."/>
            <person name="Qurollo B.A."/>
        </authorList>
    </citation>
    <scope>NUCLEOTIDE SEQUENCE</scope>
    <source>
        <strain evidence="2">Oklahoma-10</strain>
    </source>
</reference>
<feature type="signal peptide" evidence="1">
    <location>
        <begin position="1"/>
        <end position="24"/>
    </location>
</feature>
<evidence type="ECO:0000313" key="2">
    <source>
        <dbReference type="EMBL" id="XBG65979.1"/>
    </source>
</evidence>